<evidence type="ECO:0000256" key="1">
    <source>
        <dbReference type="ARBA" id="ARBA00001974"/>
    </source>
</evidence>
<dbReference type="InterPro" id="IPR051264">
    <property type="entry name" value="FAD-oxidored/transferase_4"/>
</dbReference>
<reference evidence="7 8" key="1">
    <citation type="submission" date="2023-09" db="EMBL/GenBank/DDBJ databases">
        <authorList>
            <person name="Rey-Velasco X."/>
        </authorList>
    </citation>
    <scope>NUCLEOTIDE SEQUENCE [LARGE SCALE GENOMIC DNA]</scope>
    <source>
        <strain evidence="7 8">W332</strain>
    </source>
</reference>
<dbReference type="PANTHER" id="PTHR43716">
    <property type="entry name" value="D-2-HYDROXYGLUTARATE DEHYDROGENASE, MITOCHONDRIAL"/>
    <property type="match status" value="1"/>
</dbReference>
<dbReference type="Gene3D" id="3.30.70.2190">
    <property type="match status" value="1"/>
</dbReference>
<dbReference type="PANTHER" id="PTHR43716:SF1">
    <property type="entry name" value="D-2-HYDROXYGLUTARATE DEHYDROGENASE, MITOCHONDRIAL"/>
    <property type="match status" value="1"/>
</dbReference>
<evidence type="ECO:0000313" key="7">
    <source>
        <dbReference type="EMBL" id="MDT0558805.1"/>
    </source>
</evidence>
<dbReference type="Pfam" id="PF02913">
    <property type="entry name" value="FAD-oxidase_C"/>
    <property type="match status" value="1"/>
</dbReference>
<evidence type="ECO:0000313" key="8">
    <source>
        <dbReference type="Proteomes" id="UP001259492"/>
    </source>
</evidence>
<dbReference type="SUPFAM" id="SSF56176">
    <property type="entry name" value="FAD-binding/transporter-associated domain-like"/>
    <property type="match status" value="1"/>
</dbReference>
<comment type="caution">
    <text evidence="7">The sequence shown here is derived from an EMBL/GenBank/DDBJ whole genome shotgun (WGS) entry which is preliminary data.</text>
</comment>
<dbReference type="InterPro" id="IPR016167">
    <property type="entry name" value="FAD-bd_PCMH_sub1"/>
</dbReference>
<dbReference type="InterPro" id="IPR016164">
    <property type="entry name" value="FAD-linked_Oxase-like_C"/>
</dbReference>
<dbReference type="InterPro" id="IPR016169">
    <property type="entry name" value="FAD-bd_PCMH_sub2"/>
</dbReference>
<dbReference type="Gene3D" id="3.30.43.10">
    <property type="entry name" value="Uridine Diphospho-n-acetylenolpyruvylglucosamine Reductase, domain 2"/>
    <property type="match status" value="1"/>
</dbReference>
<comment type="similarity">
    <text evidence="2">Belongs to the FAD-binding oxidoreductase/transferase type 4 family.</text>
</comment>
<feature type="domain" description="FAD-binding PCMH-type" evidence="6">
    <location>
        <begin position="33"/>
        <end position="214"/>
    </location>
</feature>
<dbReference type="Pfam" id="PF01565">
    <property type="entry name" value="FAD_binding_4"/>
    <property type="match status" value="1"/>
</dbReference>
<organism evidence="7 8">
    <name type="scientific">Microcosmobacter mediterraneus</name>
    <dbReference type="NCBI Taxonomy" id="3075607"/>
    <lineage>
        <taxon>Bacteria</taxon>
        <taxon>Pseudomonadati</taxon>
        <taxon>Bacteroidota</taxon>
        <taxon>Flavobacteriia</taxon>
        <taxon>Flavobacteriales</taxon>
        <taxon>Flavobacteriaceae</taxon>
        <taxon>Microcosmobacter</taxon>
    </lineage>
</organism>
<dbReference type="EMBL" id="JAVRIA010000004">
    <property type="protein sequence ID" value="MDT0558805.1"/>
    <property type="molecule type" value="Genomic_DNA"/>
</dbReference>
<dbReference type="InterPro" id="IPR004113">
    <property type="entry name" value="FAD-bd_oxidored_4_C"/>
</dbReference>
<name>A0ABU2YNG4_9FLAO</name>
<dbReference type="Gene3D" id="3.30.70.2740">
    <property type="match status" value="1"/>
</dbReference>
<evidence type="ECO:0000259" key="6">
    <source>
        <dbReference type="PROSITE" id="PS51387"/>
    </source>
</evidence>
<dbReference type="Gene3D" id="3.30.465.10">
    <property type="match status" value="1"/>
</dbReference>
<dbReference type="Proteomes" id="UP001259492">
    <property type="component" value="Unassembled WGS sequence"/>
</dbReference>
<evidence type="ECO:0000256" key="4">
    <source>
        <dbReference type="ARBA" id="ARBA00022827"/>
    </source>
</evidence>
<accession>A0ABU2YNG4</accession>
<gene>
    <name evidence="7" type="ORF">RM697_09105</name>
</gene>
<dbReference type="SUPFAM" id="SSF55103">
    <property type="entry name" value="FAD-linked oxidases, C-terminal domain"/>
    <property type="match status" value="1"/>
</dbReference>
<dbReference type="InterPro" id="IPR016171">
    <property type="entry name" value="Vanillyl_alc_oxidase_C-sub2"/>
</dbReference>
<dbReference type="InterPro" id="IPR036318">
    <property type="entry name" value="FAD-bd_PCMH-like_sf"/>
</dbReference>
<dbReference type="InterPro" id="IPR006094">
    <property type="entry name" value="Oxid_FAD_bind_N"/>
</dbReference>
<keyword evidence="3" id="KW-0285">Flavoprotein</keyword>
<dbReference type="RefSeq" id="WP_311427570.1">
    <property type="nucleotide sequence ID" value="NZ_JAVRIA010000004.1"/>
</dbReference>
<keyword evidence="5" id="KW-0560">Oxidoreductase</keyword>
<dbReference type="Gene3D" id="1.10.45.10">
    <property type="entry name" value="Vanillyl-alcohol Oxidase, Chain A, domain 4"/>
    <property type="match status" value="1"/>
</dbReference>
<evidence type="ECO:0000256" key="2">
    <source>
        <dbReference type="ARBA" id="ARBA00008000"/>
    </source>
</evidence>
<keyword evidence="8" id="KW-1185">Reference proteome</keyword>
<protein>
    <submittedName>
        <fullName evidence="7">FAD-binding oxidoreductase</fullName>
    </submittedName>
</protein>
<evidence type="ECO:0000256" key="3">
    <source>
        <dbReference type="ARBA" id="ARBA00022630"/>
    </source>
</evidence>
<sequence>MNSIIESFFNILKPDQILKGSDLQERYHHIWHMDKPLFVRALLLPESTSQVSEIMKICDMANQPVTVFGGLTNLVGSTETNEEEVVISMERMNTIENPDLQSRTITVEAGAILENIQNKVTESGMLFPLNYGAKGSAQIGGSISTNAGGLQVIRYGMTRNLVLGLEVVLANGTILTSLKKIIKDNSGYDLKQLFIGSEGTLGIVTKAVLKLVESPKSQVCAFVGINNYDNVVEFMRFMDKGLAGTMSSFELIWKNSFITLTKDPSIDRTPLPYDYNYYVLVESLGSNQQQDQLRFENLLEDALNSALIEDAALAYVKSELNWFWHIRENVDALVAVCKYDQHFDISVPVNEIGRTITSITEDLEKINGVAHIFPFGHVGDGNIHFIIGKESEDDSLRKKINSVIYKPLKALGGSVSAEHGIGLHKKDYLHLCRTTEEITLMKQLKHLMDPKQILNRGKILDMNGK</sequence>
<comment type="cofactor">
    <cofactor evidence="1">
        <name>FAD</name>
        <dbReference type="ChEBI" id="CHEBI:57692"/>
    </cofactor>
</comment>
<proteinExistence type="inferred from homology"/>
<keyword evidence="4" id="KW-0274">FAD</keyword>
<evidence type="ECO:0000256" key="5">
    <source>
        <dbReference type="ARBA" id="ARBA00023002"/>
    </source>
</evidence>
<dbReference type="PROSITE" id="PS51387">
    <property type="entry name" value="FAD_PCMH"/>
    <property type="match status" value="1"/>
</dbReference>
<dbReference type="InterPro" id="IPR016166">
    <property type="entry name" value="FAD-bd_PCMH"/>
</dbReference>